<dbReference type="Pfam" id="PF09832">
    <property type="entry name" value="DUF2059"/>
    <property type="match status" value="1"/>
</dbReference>
<accession>A0ABX0FT94</accession>
<dbReference type="EMBL" id="JAADJT010000014">
    <property type="protein sequence ID" value="NGZ87755.1"/>
    <property type="molecule type" value="Genomic_DNA"/>
</dbReference>
<organism evidence="3 4">
    <name type="scientific">Duganella aceris</name>
    <dbReference type="NCBI Taxonomy" id="2703883"/>
    <lineage>
        <taxon>Bacteria</taxon>
        <taxon>Pseudomonadati</taxon>
        <taxon>Pseudomonadota</taxon>
        <taxon>Betaproteobacteria</taxon>
        <taxon>Burkholderiales</taxon>
        <taxon>Oxalobacteraceae</taxon>
        <taxon>Telluria group</taxon>
        <taxon>Duganella</taxon>
    </lineage>
</organism>
<dbReference type="RefSeq" id="WP_166107878.1">
    <property type="nucleotide sequence ID" value="NZ_JAADJT010000014.1"/>
</dbReference>
<gene>
    <name evidence="3" type="ORF">GW587_26285</name>
</gene>
<sequence>MKKIIASIFASVVLAGAAPVFAQSAPVASAAAPAADPAALAAAREMFDAMNYSTLLSGMMRQMGQGIGSSMRAGAEAAINNNAKMSAEQKKQALAKMETELPAAINALQGLMNDQTVVDEILSETVPLYARTYTADELKQITAFYRTPVGAKMLATTPQLMQAGMQIGQQVFVRRVGPLMEKLQAQQTKKP</sequence>
<name>A0ABX0FT94_9BURK</name>
<protein>
    <submittedName>
        <fullName evidence="3">DUF2059 domain-containing protein</fullName>
    </submittedName>
</protein>
<proteinExistence type="predicted"/>
<keyword evidence="4" id="KW-1185">Reference proteome</keyword>
<reference evidence="3 4" key="1">
    <citation type="submission" date="2020-01" db="EMBL/GenBank/DDBJ databases">
        <authorList>
            <person name="Lee S.D."/>
        </authorList>
    </citation>
    <scope>NUCLEOTIDE SEQUENCE [LARGE SCALE GENOMIC DNA]</scope>
    <source>
        <strain evidence="3 4">SAP-35</strain>
    </source>
</reference>
<dbReference type="Proteomes" id="UP000666369">
    <property type="component" value="Unassembled WGS sequence"/>
</dbReference>
<evidence type="ECO:0000313" key="4">
    <source>
        <dbReference type="Proteomes" id="UP000666369"/>
    </source>
</evidence>
<comment type="caution">
    <text evidence="3">The sequence shown here is derived from an EMBL/GenBank/DDBJ whole genome shotgun (WGS) entry which is preliminary data.</text>
</comment>
<evidence type="ECO:0000256" key="1">
    <source>
        <dbReference type="SAM" id="SignalP"/>
    </source>
</evidence>
<reference evidence="4" key="2">
    <citation type="submission" date="2023-07" db="EMBL/GenBank/DDBJ databases">
        <title>Duganella aceri sp. nov., isolated from tree sap.</title>
        <authorList>
            <person name="Kim I.S."/>
        </authorList>
    </citation>
    <scope>NUCLEOTIDE SEQUENCE [LARGE SCALE GENOMIC DNA]</scope>
    <source>
        <strain evidence="4">SAP-35</strain>
    </source>
</reference>
<dbReference type="InterPro" id="IPR018637">
    <property type="entry name" value="DUF2059"/>
</dbReference>
<feature type="signal peptide" evidence="1">
    <location>
        <begin position="1"/>
        <end position="22"/>
    </location>
</feature>
<evidence type="ECO:0000259" key="2">
    <source>
        <dbReference type="Pfam" id="PF09832"/>
    </source>
</evidence>
<feature type="chain" id="PRO_5045381707" evidence="1">
    <location>
        <begin position="23"/>
        <end position="191"/>
    </location>
</feature>
<keyword evidence="1" id="KW-0732">Signal</keyword>
<evidence type="ECO:0000313" key="3">
    <source>
        <dbReference type="EMBL" id="NGZ87755.1"/>
    </source>
</evidence>
<feature type="domain" description="DUF2059" evidence="2">
    <location>
        <begin position="120"/>
        <end position="171"/>
    </location>
</feature>